<proteinExistence type="predicted"/>
<sequence>MNERSRTRSRFAVALPAVLCLLLFSAGVRAEDATQPGPDAEFGGQILTLTEPQQADFKSDDPRFRDNKNGTVTDLQHHLVWEQRDSYQSQKKWLNWNDAQNYIKKFNETEFGGASTWRLPTREELQSLYDENKSVPWNYYWTKNEVHIDPIFGNSSCCYWSIEELSGEMAWGFNYIRGKAYPSMKGGIQKSLTVIRAVRDLADSEKVSLK</sequence>
<dbReference type="Pfam" id="PF07603">
    <property type="entry name" value="Lcl_C"/>
    <property type="match status" value="1"/>
</dbReference>
<dbReference type="RefSeq" id="WP_282011952.1">
    <property type="nucleotide sequence ID" value="NZ_OX336137.1"/>
</dbReference>
<dbReference type="Proteomes" id="UP001157733">
    <property type="component" value="Chromosome"/>
</dbReference>
<evidence type="ECO:0000313" key="4">
    <source>
        <dbReference type="Proteomes" id="UP001157733"/>
    </source>
</evidence>
<organism evidence="3 4">
    <name type="scientific">Nitrospina watsonii</name>
    <dbReference type="NCBI Taxonomy" id="1323948"/>
    <lineage>
        <taxon>Bacteria</taxon>
        <taxon>Pseudomonadati</taxon>
        <taxon>Nitrospinota/Tectimicrobiota group</taxon>
        <taxon>Nitrospinota</taxon>
        <taxon>Nitrospinia</taxon>
        <taxon>Nitrospinales</taxon>
        <taxon>Nitrospinaceae</taxon>
        <taxon>Nitrospina</taxon>
    </lineage>
</organism>
<feature type="chain" id="PRO_5045271608" description="Lcl C-terminal domain-containing protein" evidence="1">
    <location>
        <begin position="31"/>
        <end position="210"/>
    </location>
</feature>
<evidence type="ECO:0000313" key="3">
    <source>
        <dbReference type="EMBL" id="CAI2719097.1"/>
    </source>
</evidence>
<gene>
    <name evidence="3" type="ORF">NSPWAT_2241</name>
</gene>
<evidence type="ECO:0000256" key="1">
    <source>
        <dbReference type="SAM" id="SignalP"/>
    </source>
</evidence>
<name>A0ABM9HFJ0_9BACT</name>
<feature type="domain" description="Lcl C-terminal" evidence="2">
    <location>
        <begin position="70"/>
        <end position="196"/>
    </location>
</feature>
<keyword evidence="1" id="KW-0732">Signal</keyword>
<feature type="signal peptide" evidence="1">
    <location>
        <begin position="1"/>
        <end position="30"/>
    </location>
</feature>
<reference evidence="3 4" key="1">
    <citation type="submission" date="2022-09" db="EMBL/GenBank/DDBJ databases">
        <authorList>
            <person name="Kop L."/>
        </authorList>
    </citation>
    <scope>NUCLEOTIDE SEQUENCE [LARGE SCALE GENOMIC DNA]</scope>
    <source>
        <strain evidence="3 4">347</strain>
    </source>
</reference>
<protein>
    <recommendedName>
        <fullName evidence="2">Lcl C-terminal domain-containing protein</fullName>
    </recommendedName>
</protein>
<accession>A0ABM9HFJ0</accession>
<dbReference type="InterPro" id="IPR011460">
    <property type="entry name" value="Lcl_C"/>
</dbReference>
<dbReference type="EMBL" id="OX336137">
    <property type="protein sequence ID" value="CAI2719097.1"/>
    <property type="molecule type" value="Genomic_DNA"/>
</dbReference>
<keyword evidence="4" id="KW-1185">Reference proteome</keyword>
<evidence type="ECO:0000259" key="2">
    <source>
        <dbReference type="Pfam" id="PF07603"/>
    </source>
</evidence>